<dbReference type="CDD" id="cd01949">
    <property type="entry name" value="GGDEF"/>
    <property type="match status" value="1"/>
</dbReference>
<dbReference type="PANTHER" id="PTHR45138">
    <property type="entry name" value="REGULATORY COMPONENTS OF SENSORY TRANSDUCTION SYSTEM"/>
    <property type="match status" value="1"/>
</dbReference>
<dbReference type="PANTHER" id="PTHR45138:SF9">
    <property type="entry name" value="DIGUANYLATE CYCLASE DGCM-RELATED"/>
    <property type="match status" value="1"/>
</dbReference>
<dbReference type="SMART" id="SM00267">
    <property type="entry name" value="GGDEF"/>
    <property type="match status" value="1"/>
</dbReference>
<dbReference type="SUPFAM" id="SSF55073">
    <property type="entry name" value="Nucleotide cyclase"/>
    <property type="match status" value="1"/>
</dbReference>
<evidence type="ECO:0000313" key="3">
    <source>
        <dbReference type="Proteomes" id="UP000186391"/>
    </source>
</evidence>
<dbReference type="InterPro" id="IPR029787">
    <property type="entry name" value="Nucleotide_cyclase"/>
</dbReference>
<dbReference type="InterPro" id="IPR043128">
    <property type="entry name" value="Rev_trsase/Diguanyl_cyclase"/>
</dbReference>
<protein>
    <submittedName>
        <fullName evidence="2">GGDEF domain-containing protein</fullName>
    </submittedName>
</protein>
<dbReference type="InterPro" id="IPR050469">
    <property type="entry name" value="Diguanylate_Cyclase"/>
</dbReference>
<dbReference type="GO" id="GO:1902201">
    <property type="term" value="P:negative regulation of bacterial-type flagellum-dependent cell motility"/>
    <property type="evidence" value="ECO:0007669"/>
    <property type="project" value="TreeGrafter"/>
</dbReference>
<evidence type="ECO:0000313" key="2">
    <source>
        <dbReference type="EMBL" id="OKH16344.1"/>
    </source>
</evidence>
<dbReference type="GO" id="GO:0052621">
    <property type="term" value="F:diguanylate cyclase activity"/>
    <property type="evidence" value="ECO:0007669"/>
    <property type="project" value="TreeGrafter"/>
</dbReference>
<dbReference type="GO" id="GO:0005886">
    <property type="term" value="C:plasma membrane"/>
    <property type="evidence" value="ECO:0007669"/>
    <property type="project" value="TreeGrafter"/>
</dbReference>
<dbReference type="RefSeq" id="WP_062249264.1">
    <property type="nucleotide sequence ID" value="NZ_MRCA01000001.1"/>
</dbReference>
<dbReference type="Pfam" id="PF00990">
    <property type="entry name" value="GGDEF"/>
    <property type="match status" value="1"/>
</dbReference>
<dbReference type="InterPro" id="IPR000160">
    <property type="entry name" value="GGDEF_dom"/>
</dbReference>
<sequence>MKISILIFGSDNFIAKLPDQIHDANSFNLEVITNLNQAISRIQITPPDILIVQTSCDGSTELCYWLKEQTKLSWIYCILLEDRSQLLLDRSRYGREWELEMTSIALREGADAYIWLPLEETDSTSAELTASQNLLLAQLTIGLRKAQKYRDLIRTNDLLSAIALADSLTELSNRRALEWDLPRQIQKARTNGTPLSLIILDVDYFKKVNDTYGHLVGDRLLQLLSNRLRQNLRYQDTPFRYGGEEFVIILSHTSCDEAVVVARRLNRIVSEQPFAINNQLSINITISLGTACLRMEDDVNGISLLNRADQCLLQAKAAGRNCVISCEKYFSHHTSHLRVVSS</sequence>
<organism evidence="2 3">
    <name type="scientific">Fischerella major NIES-592</name>
    <dbReference type="NCBI Taxonomy" id="210994"/>
    <lineage>
        <taxon>Bacteria</taxon>
        <taxon>Bacillati</taxon>
        <taxon>Cyanobacteriota</taxon>
        <taxon>Cyanophyceae</taxon>
        <taxon>Nostocales</taxon>
        <taxon>Hapalosiphonaceae</taxon>
        <taxon>Fischerella</taxon>
    </lineage>
</organism>
<dbReference type="EMBL" id="MRCA01000001">
    <property type="protein sequence ID" value="OKH16344.1"/>
    <property type="molecule type" value="Genomic_DNA"/>
</dbReference>
<evidence type="ECO:0000259" key="1">
    <source>
        <dbReference type="PROSITE" id="PS50887"/>
    </source>
</evidence>
<name>A0A1U7H501_9CYAN</name>
<dbReference type="PROSITE" id="PS50887">
    <property type="entry name" value="GGDEF"/>
    <property type="match status" value="1"/>
</dbReference>
<keyword evidence="3" id="KW-1185">Reference proteome</keyword>
<dbReference type="GO" id="GO:0043709">
    <property type="term" value="P:cell adhesion involved in single-species biofilm formation"/>
    <property type="evidence" value="ECO:0007669"/>
    <property type="project" value="TreeGrafter"/>
</dbReference>
<comment type="caution">
    <text evidence="2">The sequence shown here is derived from an EMBL/GenBank/DDBJ whole genome shotgun (WGS) entry which is preliminary data.</text>
</comment>
<reference evidence="2 3" key="1">
    <citation type="submission" date="2016-11" db="EMBL/GenBank/DDBJ databases">
        <title>Draft Genome Sequences of Nine Cyanobacterial Strains from Diverse Habitats.</title>
        <authorList>
            <person name="Zhu T."/>
            <person name="Hou S."/>
            <person name="Lu X."/>
            <person name="Hess W.R."/>
        </authorList>
    </citation>
    <scope>NUCLEOTIDE SEQUENCE [LARGE SCALE GENOMIC DNA]</scope>
    <source>
        <strain evidence="2 3">NIES-592</strain>
    </source>
</reference>
<gene>
    <name evidence="2" type="ORF">NIES592_01480</name>
</gene>
<dbReference type="NCBIfam" id="TIGR00254">
    <property type="entry name" value="GGDEF"/>
    <property type="match status" value="1"/>
</dbReference>
<dbReference type="Gene3D" id="3.30.70.270">
    <property type="match status" value="1"/>
</dbReference>
<dbReference type="OrthoDB" id="9115at2"/>
<accession>A0A1U7H501</accession>
<dbReference type="FunFam" id="3.30.70.270:FF:000001">
    <property type="entry name" value="Diguanylate cyclase domain protein"/>
    <property type="match status" value="1"/>
</dbReference>
<feature type="domain" description="GGDEF" evidence="1">
    <location>
        <begin position="193"/>
        <end position="328"/>
    </location>
</feature>
<dbReference type="Proteomes" id="UP000186391">
    <property type="component" value="Unassembled WGS sequence"/>
</dbReference>
<dbReference type="AlphaFoldDB" id="A0A1U7H501"/>
<proteinExistence type="predicted"/>